<gene>
    <name evidence="8" type="ORF">GCM10009827_019030</name>
</gene>
<name>A0ABN1ZVT2_9ACTN</name>
<dbReference type="Gene3D" id="1.10.150.130">
    <property type="match status" value="1"/>
</dbReference>
<dbReference type="InterPro" id="IPR058717">
    <property type="entry name" value="Phage_L5_Integrase_N"/>
</dbReference>
<dbReference type="Pfam" id="PF26003">
    <property type="entry name" value="Integrase_N_phage"/>
    <property type="match status" value="1"/>
</dbReference>
<keyword evidence="2" id="KW-0229">DNA integration</keyword>
<dbReference type="InterPro" id="IPR044068">
    <property type="entry name" value="CB"/>
</dbReference>
<dbReference type="Pfam" id="PF00589">
    <property type="entry name" value="Phage_integrase"/>
    <property type="match status" value="1"/>
</dbReference>
<dbReference type="Proteomes" id="UP001501470">
    <property type="component" value="Unassembled WGS sequence"/>
</dbReference>
<dbReference type="Pfam" id="PF14659">
    <property type="entry name" value="Phage_int_SAM_3"/>
    <property type="match status" value="1"/>
</dbReference>
<dbReference type="InterPro" id="IPR010998">
    <property type="entry name" value="Integrase_recombinase_N"/>
</dbReference>
<reference evidence="8 9" key="1">
    <citation type="journal article" date="2019" name="Int. J. Syst. Evol. Microbiol.">
        <title>The Global Catalogue of Microorganisms (GCM) 10K type strain sequencing project: providing services to taxonomists for standard genome sequencing and annotation.</title>
        <authorList>
            <consortium name="The Broad Institute Genomics Platform"/>
            <consortium name="The Broad Institute Genome Sequencing Center for Infectious Disease"/>
            <person name="Wu L."/>
            <person name="Ma J."/>
        </authorList>
    </citation>
    <scope>NUCLEOTIDE SEQUENCE [LARGE SCALE GENOMIC DNA]</scope>
    <source>
        <strain evidence="8 9">JCM 15933</strain>
    </source>
</reference>
<protein>
    <submittedName>
        <fullName evidence="8">Site-specific integrase</fullName>
    </submittedName>
</protein>
<dbReference type="Gene3D" id="1.10.443.10">
    <property type="entry name" value="Intergrase catalytic core"/>
    <property type="match status" value="1"/>
</dbReference>
<feature type="domain" description="Tyr recombinase" evidence="6">
    <location>
        <begin position="172"/>
        <end position="364"/>
    </location>
</feature>
<evidence type="ECO:0000256" key="5">
    <source>
        <dbReference type="PROSITE-ProRule" id="PRU01248"/>
    </source>
</evidence>
<dbReference type="InterPro" id="IPR011010">
    <property type="entry name" value="DNA_brk_join_enz"/>
</dbReference>
<evidence type="ECO:0000256" key="2">
    <source>
        <dbReference type="ARBA" id="ARBA00022908"/>
    </source>
</evidence>
<sequence>MTQEKEKKRRFGRIRQLPSGQWQARYKGPDGKDHPAPTTFATERLAERYLSIVEGEITQGRWISPAAGKTTVQEWADRWYASALSRWKPKTKESYRSVLDRLIYPHLGKVKLSALKPIAVSSWVGKLSENVSASQVRQAYRLLSQVMTSAVDNDMVPVTPCRGVRLPRLPEADPRILTVQEVNKLSATCELGDRVLIFLLAYGGLRIGEALALRRRHIDVEKGRLLVAEAVTQVAGGPVIGTPKSHQRRTLTLPSFVVEEAQNLLGNLPDDEDTFLFGGRQQHTKERQQSYYGFRRRFGVAVEAAGLGDVTPHDLRATHASWVADSHGVLVAARRLGHANASITTRHYARAMDGSDDQVAAHLDMTARKTSGTQRARKIRKKAE</sequence>
<dbReference type="RefSeq" id="WP_344501410.1">
    <property type="nucleotide sequence ID" value="NZ_BAAAQD010000002.1"/>
</dbReference>
<dbReference type="CDD" id="cd01189">
    <property type="entry name" value="INT_ICEBs1_C_like"/>
    <property type="match status" value="1"/>
</dbReference>
<evidence type="ECO:0000256" key="3">
    <source>
        <dbReference type="ARBA" id="ARBA00023125"/>
    </source>
</evidence>
<dbReference type="InterPro" id="IPR002104">
    <property type="entry name" value="Integrase_catalytic"/>
</dbReference>
<keyword evidence="9" id="KW-1185">Reference proteome</keyword>
<dbReference type="PROSITE" id="PS51900">
    <property type="entry name" value="CB"/>
    <property type="match status" value="1"/>
</dbReference>
<comment type="similarity">
    <text evidence="1">Belongs to the 'phage' integrase family.</text>
</comment>
<feature type="domain" description="Core-binding (CB)" evidence="7">
    <location>
        <begin position="70"/>
        <end position="151"/>
    </location>
</feature>
<evidence type="ECO:0000259" key="6">
    <source>
        <dbReference type="PROSITE" id="PS51898"/>
    </source>
</evidence>
<dbReference type="InterPro" id="IPR050090">
    <property type="entry name" value="Tyrosine_recombinase_XerCD"/>
</dbReference>
<keyword evidence="3 5" id="KW-0238">DNA-binding</keyword>
<proteinExistence type="inferred from homology"/>
<dbReference type="PROSITE" id="PS51898">
    <property type="entry name" value="TYR_RECOMBINASE"/>
    <property type="match status" value="1"/>
</dbReference>
<dbReference type="PANTHER" id="PTHR30349">
    <property type="entry name" value="PHAGE INTEGRASE-RELATED"/>
    <property type="match status" value="1"/>
</dbReference>
<dbReference type="InterPro" id="IPR004107">
    <property type="entry name" value="Integrase_SAM-like_N"/>
</dbReference>
<organism evidence="8 9">
    <name type="scientific">Dactylosporangium maewongense</name>
    <dbReference type="NCBI Taxonomy" id="634393"/>
    <lineage>
        <taxon>Bacteria</taxon>
        <taxon>Bacillati</taxon>
        <taxon>Actinomycetota</taxon>
        <taxon>Actinomycetes</taxon>
        <taxon>Micromonosporales</taxon>
        <taxon>Micromonosporaceae</taxon>
        <taxon>Dactylosporangium</taxon>
    </lineage>
</organism>
<dbReference type="EMBL" id="BAAAQD010000002">
    <property type="protein sequence ID" value="GAA1505594.1"/>
    <property type="molecule type" value="Genomic_DNA"/>
</dbReference>
<dbReference type="PANTHER" id="PTHR30349:SF64">
    <property type="entry name" value="PROPHAGE INTEGRASE INTD-RELATED"/>
    <property type="match status" value="1"/>
</dbReference>
<dbReference type="SUPFAM" id="SSF56349">
    <property type="entry name" value="DNA breaking-rejoining enzymes"/>
    <property type="match status" value="1"/>
</dbReference>
<evidence type="ECO:0000259" key="7">
    <source>
        <dbReference type="PROSITE" id="PS51900"/>
    </source>
</evidence>
<evidence type="ECO:0000313" key="9">
    <source>
        <dbReference type="Proteomes" id="UP001501470"/>
    </source>
</evidence>
<evidence type="ECO:0000256" key="4">
    <source>
        <dbReference type="ARBA" id="ARBA00023172"/>
    </source>
</evidence>
<accession>A0ABN1ZVT2</accession>
<evidence type="ECO:0000256" key="1">
    <source>
        <dbReference type="ARBA" id="ARBA00008857"/>
    </source>
</evidence>
<keyword evidence="4" id="KW-0233">DNA recombination</keyword>
<dbReference type="InterPro" id="IPR013762">
    <property type="entry name" value="Integrase-like_cat_sf"/>
</dbReference>
<evidence type="ECO:0000313" key="8">
    <source>
        <dbReference type="EMBL" id="GAA1505594.1"/>
    </source>
</evidence>
<comment type="caution">
    <text evidence="8">The sequence shown here is derived from an EMBL/GenBank/DDBJ whole genome shotgun (WGS) entry which is preliminary data.</text>
</comment>